<dbReference type="PANTHER" id="PTHR37486:SF1">
    <property type="entry name" value="STRINGENT STARVATION PROTEIN B"/>
    <property type="match status" value="1"/>
</dbReference>
<gene>
    <name evidence="1" type="primary">sspB</name>
    <name evidence="1" type="ORF">DENOEST_1336</name>
</gene>
<dbReference type="PIRSF" id="PIRSF005276">
    <property type="entry name" value="SspB"/>
    <property type="match status" value="1"/>
</dbReference>
<dbReference type="OrthoDB" id="9797358at2"/>
<keyword evidence="1" id="KW-0645">Protease</keyword>
<keyword evidence="1" id="KW-0378">Hydrolase</keyword>
<dbReference type="GO" id="GO:0008233">
    <property type="term" value="F:peptidase activity"/>
    <property type="evidence" value="ECO:0007669"/>
    <property type="project" value="UniProtKB-KW"/>
</dbReference>
<evidence type="ECO:0000313" key="2">
    <source>
        <dbReference type="Proteomes" id="UP000515733"/>
    </source>
</evidence>
<dbReference type="PANTHER" id="PTHR37486">
    <property type="entry name" value="STRINGENT STARVATION PROTEIN B"/>
    <property type="match status" value="1"/>
</dbReference>
<proteinExistence type="predicted"/>
<dbReference type="Gene3D" id="2.30.30.220">
    <property type="entry name" value="SspB-like"/>
    <property type="match status" value="1"/>
</dbReference>
<reference evidence="1 2" key="1">
    <citation type="submission" date="2020-03" db="EMBL/GenBank/DDBJ databases">
        <authorList>
            <consortium name="Genoscope - CEA"/>
            <person name="William W."/>
        </authorList>
    </citation>
    <scope>NUCLEOTIDE SEQUENCE [LARGE SCALE GENOMIC DNA]</scope>
    <source>
        <strain evidence="2">DSM 16959</strain>
    </source>
</reference>
<dbReference type="InterPro" id="IPR007481">
    <property type="entry name" value="SspB"/>
</dbReference>
<evidence type="ECO:0000313" key="1">
    <source>
        <dbReference type="EMBL" id="CAB1368501.1"/>
    </source>
</evidence>
<dbReference type="InterPro" id="IPR036760">
    <property type="entry name" value="SspB-like_sf"/>
</dbReference>
<dbReference type="GO" id="GO:0005840">
    <property type="term" value="C:ribosome"/>
    <property type="evidence" value="ECO:0007669"/>
    <property type="project" value="TreeGrafter"/>
</dbReference>
<name>A0A6S6XRB7_9PROT</name>
<dbReference type="Proteomes" id="UP000515733">
    <property type="component" value="Chromosome"/>
</dbReference>
<dbReference type="KEGG" id="doe:DENOEST_1336"/>
<accession>A0A6S6XRB7</accession>
<dbReference type="GO" id="GO:0006508">
    <property type="term" value="P:proteolysis"/>
    <property type="evidence" value="ECO:0007669"/>
    <property type="project" value="UniProtKB-KW"/>
</dbReference>
<dbReference type="EMBL" id="LR778301">
    <property type="protein sequence ID" value="CAB1368501.1"/>
    <property type="molecule type" value="Genomic_DNA"/>
</dbReference>
<keyword evidence="2" id="KW-1185">Reference proteome</keyword>
<dbReference type="SUPFAM" id="SSF101738">
    <property type="entry name" value="SspB-like"/>
    <property type="match status" value="1"/>
</dbReference>
<dbReference type="NCBIfam" id="NF008769">
    <property type="entry name" value="PRK11798.2-5"/>
    <property type="match status" value="1"/>
</dbReference>
<protein>
    <submittedName>
        <fullName evidence="1">ClpXP protease specificity-enhancing factor</fullName>
    </submittedName>
</protein>
<dbReference type="RefSeq" id="WP_145769614.1">
    <property type="nucleotide sequence ID" value="NZ_LR778301.1"/>
</dbReference>
<dbReference type="GO" id="GO:0005829">
    <property type="term" value="C:cytosol"/>
    <property type="evidence" value="ECO:0007669"/>
    <property type="project" value="TreeGrafter"/>
</dbReference>
<dbReference type="GO" id="GO:0045732">
    <property type="term" value="P:positive regulation of protein catabolic process"/>
    <property type="evidence" value="ECO:0007669"/>
    <property type="project" value="TreeGrafter"/>
</dbReference>
<dbReference type="AlphaFoldDB" id="A0A6S6XRB7"/>
<sequence length="141" mass="15284">MTTTKPYLIRAIHEWCTDQGFTPYLQVVVDATTRVPREYVRDGQIVLNVGHDATQHLLMGNEEITFQARFNGAAFPISVPVSAVAAIYARENGQGMAFETAPVEEDATPVATAEHAPPDGESPEPSPPEAGGGRPRLTRIK</sequence>
<dbReference type="Pfam" id="PF04386">
    <property type="entry name" value="SspB"/>
    <property type="match status" value="1"/>
</dbReference>
<organism evidence="1 2">
    <name type="scientific">Denitratisoma oestradiolicum</name>
    <dbReference type="NCBI Taxonomy" id="311182"/>
    <lineage>
        <taxon>Bacteria</taxon>
        <taxon>Pseudomonadati</taxon>
        <taxon>Pseudomonadota</taxon>
        <taxon>Betaproteobacteria</taxon>
        <taxon>Nitrosomonadales</taxon>
        <taxon>Sterolibacteriaceae</taxon>
        <taxon>Denitratisoma</taxon>
    </lineage>
</organism>